<name>A0A0K2VLX7_LEPSM</name>
<evidence type="ECO:0000313" key="2">
    <source>
        <dbReference type="EMBL" id="CDW51266.1"/>
    </source>
</evidence>
<protein>
    <submittedName>
        <fullName evidence="2">Uncharacterized protein</fullName>
    </submittedName>
</protein>
<reference evidence="2" key="1">
    <citation type="submission" date="2014-05" db="EMBL/GenBank/DDBJ databases">
        <authorList>
            <person name="Chronopoulou M."/>
        </authorList>
    </citation>
    <scope>NUCLEOTIDE SEQUENCE</scope>
    <source>
        <tissue evidence="2">Whole organism</tissue>
    </source>
</reference>
<feature type="region of interest" description="Disordered" evidence="1">
    <location>
        <begin position="28"/>
        <end position="55"/>
    </location>
</feature>
<evidence type="ECO:0000256" key="1">
    <source>
        <dbReference type="SAM" id="MobiDB-lite"/>
    </source>
</evidence>
<organism evidence="2">
    <name type="scientific">Lepeophtheirus salmonis</name>
    <name type="common">Salmon louse</name>
    <name type="synonym">Caligus salmonis</name>
    <dbReference type="NCBI Taxonomy" id="72036"/>
    <lineage>
        <taxon>Eukaryota</taxon>
        <taxon>Metazoa</taxon>
        <taxon>Ecdysozoa</taxon>
        <taxon>Arthropoda</taxon>
        <taxon>Crustacea</taxon>
        <taxon>Multicrustacea</taxon>
        <taxon>Hexanauplia</taxon>
        <taxon>Copepoda</taxon>
        <taxon>Siphonostomatoida</taxon>
        <taxon>Caligidae</taxon>
        <taxon>Lepeophtheirus</taxon>
    </lineage>
</organism>
<dbReference type="AlphaFoldDB" id="A0A0K2VLX7"/>
<feature type="compositionally biased region" description="Basic residues" evidence="1">
    <location>
        <begin position="40"/>
        <end position="51"/>
    </location>
</feature>
<accession>A0A0K2VLX7</accession>
<dbReference type="EMBL" id="HACA01033904">
    <property type="protein sequence ID" value="CDW51266.1"/>
    <property type="molecule type" value="Transcribed_RNA"/>
</dbReference>
<sequence>MCESSYLDPLKFRQILIASRSRTLVHHDEFSNNSSCPTRNSKKKSAKRVNNSRHSFLNSLPKDNLSKVKRITFCGQIYDATLWNMLMINMITDERIGLATNHDVRYIC</sequence>
<proteinExistence type="predicted"/>